<protein>
    <submittedName>
        <fullName evidence="2">Uncharacterized protein</fullName>
    </submittedName>
</protein>
<dbReference type="Proteomes" id="UP000053024">
    <property type="component" value="Unassembled WGS sequence"/>
</dbReference>
<evidence type="ECO:0000256" key="1">
    <source>
        <dbReference type="SAM" id="MobiDB-lite"/>
    </source>
</evidence>
<name>A0A117RB55_9ACTN</name>
<dbReference type="EMBL" id="LMWX01000042">
    <property type="protein sequence ID" value="KUN81116.1"/>
    <property type="molecule type" value="Genomic_DNA"/>
</dbReference>
<evidence type="ECO:0000313" key="3">
    <source>
        <dbReference type="Proteomes" id="UP000053024"/>
    </source>
</evidence>
<dbReference type="AlphaFoldDB" id="A0A117RB55"/>
<proteinExistence type="predicted"/>
<dbReference type="RefSeq" id="WP_061926268.1">
    <property type="nucleotide sequence ID" value="NZ_KQ948863.1"/>
</dbReference>
<accession>A0A117RB55</accession>
<comment type="caution">
    <text evidence="2">The sequence shown here is derived from an EMBL/GenBank/DDBJ whole genome shotgun (WGS) entry which is preliminary data.</text>
</comment>
<sequence>MEWVGLYGTDAHMVIRLIEEADGIERVRGAAERGGRRRPAKRAAADRALHRDPARLRRRPPAARSSRGHPMDMAEKYDHLPAIKLLTQHLAR</sequence>
<organism evidence="2 3">
    <name type="scientific">Streptomyces bungoensis</name>
    <dbReference type="NCBI Taxonomy" id="285568"/>
    <lineage>
        <taxon>Bacteria</taxon>
        <taxon>Bacillati</taxon>
        <taxon>Actinomycetota</taxon>
        <taxon>Actinomycetes</taxon>
        <taxon>Kitasatosporales</taxon>
        <taxon>Streptomycetaceae</taxon>
        <taxon>Streptomyces</taxon>
    </lineage>
</organism>
<keyword evidence="3" id="KW-1185">Reference proteome</keyword>
<feature type="compositionally biased region" description="Basic and acidic residues" evidence="1">
    <location>
        <begin position="43"/>
        <end position="55"/>
    </location>
</feature>
<evidence type="ECO:0000313" key="2">
    <source>
        <dbReference type="EMBL" id="KUN81116.1"/>
    </source>
</evidence>
<feature type="region of interest" description="Disordered" evidence="1">
    <location>
        <begin position="30"/>
        <end position="74"/>
    </location>
</feature>
<gene>
    <name evidence="2" type="ORF">AQJ66_24440</name>
</gene>
<reference evidence="2 3" key="1">
    <citation type="submission" date="2015-10" db="EMBL/GenBank/DDBJ databases">
        <title>Draft genome sequence of Streptomyces bungoensis DSM 41781, type strain for the species Streptomyces bungoensis.</title>
        <authorList>
            <person name="Ruckert C."/>
            <person name="Winkler A."/>
            <person name="Kalinowski J."/>
            <person name="Kampfer P."/>
            <person name="Glaeser S."/>
        </authorList>
    </citation>
    <scope>NUCLEOTIDE SEQUENCE [LARGE SCALE GENOMIC DNA]</scope>
    <source>
        <strain evidence="2 3">DSM 41781</strain>
    </source>
</reference>